<evidence type="ECO:0000256" key="1">
    <source>
        <dbReference type="SAM" id="MobiDB-lite"/>
    </source>
</evidence>
<organism evidence="2 3">
    <name type="scientific">Zancudomyces culisetae</name>
    <name type="common">Gut fungus</name>
    <name type="synonym">Smittium culisetae</name>
    <dbReference type="NCBI Taxonomy" id="1213189"/>
    <lineage>
        <taxon>Eukaryota</taxon>
        <taxon>Fungi</taxon>
        <taxon>Fungi incertae sedis</taxon>
        <taxon>Zoopagomycota</taxon>
        <taxon>Kickxellomycotina</taxon>
        <taxon>Harpellomycetes</taxon>
        <taxon>Harpellales</taxon>
        <taxon>Legeriomycetaceae</taxon>
        <taxon>Zancudomyces</taxon>
    </lineage>
</organism>
<evidence type="ECO:0000313" key="2">
    <source>
        <dbReference type="EMBL" id="OMH85661.1"/>
    </source>
</evidence>
<sequence>MESRMGSAELGMDSMEYVNNQEINEQYYYYQPQQQGQQNQQQQQQQSRQVMYHGQYSGIYGAGAGAGNRVVGAKDRMDQKGYDMFGGYGRPAFYGGAKHVMELEGMGARAVSMVDMRDIKTPGAGAGAGALGSEWRQGAAGEVGGGVSGLGGSGNGGFFESFQSQPGTPQRKSPLGFAEKAALNKSVPSSRRNSQELYGGLWEEIGAFTLGDSIRATPPSAATATNNNCVGMGRMGSGGSTATLKGNVGANVASAGGANVAAGGSGVIGGRRAEFFI</sequence>
<feature type="non-terminal residue" evidence="2">
    <location>
        <position position="277"/>
    </location>
</feature>
<dbReference type="EMBL" id="LSSK01000061">
    <property type="protein sequence ID" value="OMH85661.1"/>
    <property type="molecule type" value="Genomic_DNA"/>
</dbReference>
<comment type="caution">
    <text evidence="2">The sequence shown here is derived from an EMBL/GenBank/DDBJ whole genome shotgun (WGS) entry which is preliminary data.</text>
</comment>
<dbReference type="Proteomes" id="UP000188320">
    <property type="component" value="Unassembled WGS sequence"/>
</dbReference>
<feature type="compositionally biased region" description="Polar residues" evidence="1">
    <location>
        <begin position="161"/>
        <end position="171"/>
    </location>
</feature>
<protein>
    <submittedName>
        <fullName evidence="2">Uncharacterized protein</fullName>
    </submittedName>
</protein>
<reference evidence="3" key="1">
    <citation type="submission" date="2017-01" db="EMBL/GenBank/DDBJ databases">
        <authorList>
            <person name="Wang Y."/>
            <person name="White M."/>
            <person name="Kvist S."/>
            <person name="Moncalvo J.-M."/>
        </authorList>
    </citation>
    <scope>NUCLEOTIDE SEQUENCE [LARGE SCALE GENOMIC DNA]</scope>
    <source>
        <strain evidence="3">COL-18-3</strain>
    </source>
</reference>
<feature type="region of interest" description="Disordered" evidence="1">
    <location>
        <begin position="156"/>
        <end position="175"/>
    </location>
</feature>
<proteinExistence type="predicted"/>
<name>A0A1R1PXF7_ZANCU</name>
<evidence type="ECO:0000313" key="3">
    <source>
        <dbReference type="Proteomes" id="UP000188320"/>
    </source>
</evidence>
<dbReference type="AlphaFoldDB" id="A0A1R1PXF7"/>
<keyword evidence="3" id="KW-1185">Reference proteome</keyword>
<accession>A0A1R1PXF7</accession>
<gene>
    <name evidence="2" type="ORF">AX774_g772</name>
</gene>